<reference evidence="1 2" key="1">
    <citation type="submission" date="2019-06" db="EMBL/GenBank/DDBJ databases">
        <title>Draft genome sequence of Clostridium diolis DSM 15410.</title>
        <authorList>
            <person name="Kobayashi H."/>
            <person name="Tanizawa Y."/>
            <person name="Tohno M."/>
        </authorList>
    </citation>
    <scope>NUCLEOTIDE SEQUENCE [LARGE SCALE GENOMIC DNA]</scope>
    <source>
        <strain evidence="1 2">DSM 15410</strain>
    </source>
</reference>
<gene>
    <name evidence="1" type="ORF">CDIOL_17480</name>
</gene>
<comment type="caution">
    <text evidence="1">The sequence shown here is derived from an EMBL/GenBank/DDBJ whole genome shotgun (WGS) entry which is preliminary data.</text>
</comment>
<keyword evidence="2" id="KW-1185">Reference proteome</keyword>
<dbReference type="Proteomes" id="UP000325212">
    <property type="component" value="Unassembled WGS sequence"/>
</dbReference>
<dbReference type="AlphaFoldDB" id="A0AAV3VZ27"/>
<evidence type="ECO:0000313" key="1">
    <source>
        <dbReference type="EMBL" id="GEA30825.1"/>
    </source>
</evidence>
<proteinExistence type="predicted"/>
<organism evidence="1 2">
    <name type="scientific">Clostridium diolis</name>
    <dbReference type="NCBI Taxonomy" id="223919"/>
    <lineage>
        <taxon>Bacteria</taxon>
        <taxon>Bacillati</taxon>
        <taxon>Bacillota</taxon>
        <taxon>Clostridia</taxon>
        <taxon>Eubacteriales</taxon>
        <taxon>Clostridiaceae</taxon>
        <taxon>Clostridium</taxon>
    </lineage>
</organism>
<protein>
    <submittedName>
        <fullName evidence="1">Uncharacterized protein</fullName>
    </submittedName>
</protein>
<dbReference type="EMBL" id="BJLA01000004">
    <property type="protein sequence ID" value="GEA30825.1"/>
    <property type="molecule type" value="Genomic_DNA"/>
</dbReference>
<evidence type="ECO:0000313" key="2">
    <source>
        <dbReference type="Proteomes" id="UP000325212"/>
    </source>
</evidence>
<name>A0AAV3VZ27_9CLOT</name>
<accession>A0AAV3VZ27</accession>
<sequence>MTYLPPSNKYLFQTIILATYIAKTTRVAYNDYKFSLYIFQPTKLIKCCLHKTKSAI</sequence>